<accession>A0AAQ4FMN7</accession>
<reference evidence="2 3" key="1">
    <citation type="journal article" date="2023" name="Arcadia Sci">
        <title>De novo assembly of a long-read Amblyomma americanum tick genome.</title>
        <authorList>
            <person name="Chou S."/>
            <person name="Poskanzer K.E."/>
            <person name="Rollins M."/>
            <person name="Thuy-Boun P.S."/>
        </authorList>
    </citation>
    <scope>NUCLEOTIDE SEQUENCE [LARGE SCALE GENOMIC DNA]</scope>
    <source>
        <strain evidence="2">F_SG_1</strain>
        <tissue evidence="2">Salivary glands</tissue>
    </source>
</reference>
<organism evidence="2 3">
    <name type="scientific">Amblyomma americanum</name>
    <name type="common">Lone star tick</name>
    <dbReference type="NCBI Taxonomy" id="6943"/>
    <lineage>
        <taxon>Eukaryota</taxon>
        <taxon>Metazoa</taxon>
        <taxon>Ecdysozoa</taxon>
        <taxon>Arthropoda</taxon>
        <taxon>Chelicerata</taxon>
        <taxon>Arachnida</taxon>
        <taxon>Acari</taxon>
        <taxon>Parasitiformes</taxon>
        <taxon>Ixodida</taxon>
        <taxon>Ixodoidea</taxon>
        <taxon>Ixodidae</taxon>
        <taxon>Amblyomminae</taxon>
        <taxon>Amblyomma</taxon>
    </lineage>
</organism>
<gene>
    <name evidence="2" type="ORF">V5799_022491</name>
</gene>
<keyword evidence="1" id="KW-0812">Transmembrane</keyword>
<evidence type="ECO:0000313" key="3">
    <source>
        <dbReference type="Proteomes" id="UP001321473"/>
    </source>
</evidence>
<evidence type="ECO:0000313" key="2">
    <source>
        <dbReference type="EMBL" id="KAK8787732.1"/>
    </source>
</evidence>
<keyword evidence="1" id="KW-0472">Membrane</keyword>
<feature type="transmembrane region" description="Helical" evidence="1">
    <location>
        <begin position="99"/>
        <end position="127"/>
    </location>
</feature>
<protein>
    <submittedName>
        <fullName evidence="2">Uncharacterized protein</fullName>
    </submittedName>
</protein>
<proteinExistence type="predicted"/>
<name>A0AAQ4FMN7_AMBAM</name>
<dbReference type="EMBL" id="JARKHS020001509">
    <property type="protein sequence ID" value="KAK8787732.1"/>
    <property type="molecule type" value="Genomic_DNA"/>
</dbReference>
<keyword evidence="3" id="KW-1185">Reference proteome</keyword>
<comment type="caution">
    <text evidence="2">The sequence shown here is derived from an EMBL/GenBank/DDBJ whole genome shotgun (WGS) entry which is preliminary data.</text>
</comment>
<keyword evidence="1" id="KW-1133">Transmembrane helix</keyword>
<evidence type="ECO:0000256" key="1">
    <source>
        <dbReference type="SAM" id="Phobius"/>
    </source>
</evidence>
<dbReference type="AlphaFoldDB" id="A0AAQ4FMN7"/>
<sequence length="174" mass="19494">MASPPTPYASRIDVNEGLPLYWDPRYEEEFYQGLMPPPTGEEYLHSLYAAPMVELHPADVPDVAPIFVPVDPAGLRSRPSTGKRIRWKLRQRPKKGENWDIPCSVACLSFSAVVLCTITLLVFFMLWTSMDDGGGSQESSWAEVTDEIGFGLNPFKVPEMITHSNNTRTLPPQL</sequence>
<dbReference type="Proteomes" id="UP001321473">
    <property type="component" value="Unassembled WGS sequence"/>
</dbReference>